<evidence type="ECO:0000313" key="5">
    <source>
        <dbReference type="EMBL" id="KAG2437296.1"/>
    </source>
</evidence>
<dbReference type="PROSITE" id="PS50294">
    <property type="entry name" value="WD_REPEATS_REGION"/>
    <property type="match status" value="1"/>
</dbReference>
<dbReference type="SUPFAM" id="SSF50978">
    <property type="entry name" value="WD40 repeat-like"/>
    <property type="match status" value="1"/>
</dbReference>
<dbReference type="InterPro" id="IPR019775">
    <property type="entry name" value="WD40_repeat_CS"/>
</dbReference>
<keyword evidence="6" id="KW-1185">Reference proteome</keyword>
<dbReference type="SMART" id="SM00320">
    <property type="entry name" value="WD40"/>
    <property type="match status" value="2"/>
</dbReference>
<dbReference type="PANTHER" id="PTHR43991:SF12">
    <property type="entry name" value="WD REPEAT PROTEIN (AFU_ORTHOLOGUE AFUA_8G05640)"/>
    <property type="match status" value="1"/>
</dbReference>
<evidence type="ECO:0008006" key="7">
    <source>
        <dbReference type="Google" id="ProtNLM"/>
    </source>
</evidence>
<feature type="compositionally biased region" description="Gly residues" evidence="4">
    <location>
        <begin position="368"/>
        <end position="382"/>
    </location>
</feature>
<feature type="region of interest" description="Disordered" evidence="4">
    <location>
        <begin position="273"/>
        <end position="478"/>
    </location>
</feature>
<feature type="compositionally biased region" description="Basic residues" evidence="4">
    <location>
        <begin position="325"/>
        <end position="341"/>
    </location>
</feature>
<gene>
    <name evidence="5" type="ORF">HXX76_005954</name>
</gene>
<feature type="compositionally biased region" description="Low complexity" evidence="4">
    <location>
        <begin position="408"/>
        <end position="423"/>
    </location>
</feature>
<comment type="caution">
    <text evidence="5">The sequence shown here is derived from an EMBL/GenBank/DDBJ whole genome shotgun (WGS) entry which is preliminary data.</text>
</comment>
<feature type="compositionally biased region" description="Acidic residues" evidence="4">
    <location>
        <begin position="460"/>
        <end position="469"/>
    </location>
</feature>
<feature type="compositionally biased region" description="Gly residues" evidence="4">
    <location>
        <begin position="732"/>
        <end position="764"/>
    </location>
</feature>
<feature type="compositionally biased region" description="Low complexity" evidence="4">
    <location>
        <begin position="345"/>
        <end position="367"/>
    </location>
</feature>
<dbReference type="InterPro" id="IPR036322">
    <property type="entry name" value="WD40_repeat_dom_sf"/>
</dbReference>
<dbReference type="PANTHER" id="PTHR43991">
    <property type="entry name" value="WD REPEAT PROTEIN (AFU_ORTHOLOGUE AFUA_8G05640)-RELATED"/>
    <property type="match status" value="1"/>
</dbReference>
<evidence type="ECO:0000313" key="6">
    <source>
        <dbReference type="Proteomes" id="UP000650467"/>
    </source>
</evidence>
<feature type="compositionally biased region" description="Gly residues" evidence="4">
    <location>
        <begin position="424"/>
        <end position="439"/>
    </location>
</feature>
<keyword evidence="1 3" id="KW-0853">WD repeat</keyword>
<feature type="region of interest" description="Disordered" evidence="4">
    <location>
        <begin position="732"/>
        <end position="773"/>
    </location>
</feature>
<evidence type="ECO:0000256" key="2">
    <source>
        <dbReference type="ARBA" id="ARBA00022737"/>
    </source>
</evidence>
<dbReference type="Proteomes" id="UP000650467">
    <property type="component" value="Unassembled WGS sequence"/>
</dbReference>
<evidence type="ECO:0000256" key="1">
    <source>
        <dbReference type="ARBA" id="ARBA00022574"/>
    </source>
</evidence>
<dbReference type="EMBL" id="JAEHOC010000011">
    <property type="protein sequence ID" value="KAG2437296.1"/>
    <property type="molecule type" value="Genomic_DNA"/>
</dbReference>
<protein>
    <recommendedName>
        <fullName evidence="7">DUF2415 domain-containing protein</fullName>
    </recommendedName>
</protein>
<dbReference type="OrthoDB" id="20669at2759"/>
<proteinExistence type="predicted"/>
<dbReference type="InterPro" id="IPR001680">
    <property type="entry name" value="WD40_rpt"/>
</dbReference>
<feature type="repeat" description="WD" evidence="3">
    <location>
        <begin position="892"/>
        <end position="933"/>
    </location>
</feature>
<dbReference type="Gene3D" id="2.130.10.10">
    <property type="entry name" value="YVTN repeat-like/Quinoprotein amine dehydrogenase"/>
    <property type="match status" value="1"/>
</dbReference>
<name>A0A835T4M2_CHLIN</name>
<dbReference type="AlphaFoldDB" id="A0A835T4M2"/>
<dbReference type="InterPro" id="IPR015943">
    <property type="entry name" value="WD40/YVTN_repeat-like_dom_sf"/>
</dbReference>
<evidence type="ECO:0000256" key="3">
    <source>
        <dbReference type="PROSITE-ProRule" id="PRU00221"/>
    </source>
</evidence>
<organism evidence="5 6">
    <name type="scientific">Chlamydomonas incerta</name>
    <dbReference type="NCBI Taxonomy" id="51695"/>
    <lineage>
        <taxon>Eukaryota</taxon>
        <taxon>Viridiplantae</taxon>
        <taxon>Chlorophyta</taxon>
        <taxon>core chlorophytes</taxon>
        <taxon>Chlorophyceae</taxon>
        <taxon>CS clade</taxon>
        <taxon>Chlamydomonadales</taxon>
        <taxon>Chlamydomonadaceae</taxon>
        <taxon>Chlamydomonas</taxon>
    </lineage>
</organism>
<dbReference type="PROSITE" id="PS00678">
    <property type="entry name" value="WD_REPEATS_1"/>
    <property type="match status" value="1"/>
</dbReference>
<keyword evidence="2" id="KW-0677">Repeat</keyword>
<reference evidence="5" key="1">
    <citation type="journal article" date="2020" name="bioRxiv">
        <title>Comparative genomics of Chlamydomonas.</title>
        <authorList>
            <person name="Craig R.J."/>
            <person name="Hasan A.R."/>
            <person name="Ness R.W."/>
            <person name="Keightley P.D."/>
        </authorList>
    </citation>
    <scope>NUCLEOTIDE SEQUENCE</scope>
    <source>
        <strain evidence="5">SAG 7.73</strain>
    </source>
</reference>
<dbReference type="Pfam" id="PF00400">
    <property type="entry name" value="WD40"/>
    <property type="match status" value="1"/>
</dbReference>
<accession>A0A835T4M2</accession>
<evidence type="ECO:0000256" key="4">
    <source>
        <dbReference type="SAM" id="MobiDB-lite"/>
    </source>
</evidence>
<sequence>MDLSVEPMEVDRVTDPGLEVGVQTERHSPAMASSLPPQASRLVSGLAFDAAACQHQRCMTHMQREAGGAQHAPAGTATAFSAAAAAGVPCLAGAVESAGARPLGGWAAPAAGVGAGRSTGRADLGCLALGGSDGADGLNGHETDGAALVGGLAPALHGAQLQFPQAGAECVDRPCSATASMQVAVHAHLSPAAAQAPAGNAVGGAVTAVTVAADASAAADGSAYSDAGMGVGGADADAASDDSDSVFVAGPAAQPWAGAAGFADFYDAGNGGGWFERDADEDAAGGPGEGGEEHLEVGSSGGEEDMDSEQGGAAAGEDDRTRAASYRHQRHPELHLRRRPGGYHPGAAAGGASASTSGYGYAAQEPASGGGAAGPSTSGGAGPSSSRAGPAPAPHWDRSRGPAGAWQGLGSAPAAARAQQPAGAGVGRPGAGAGGGGAGALLRPPPPASRPQQVSADHWSEDEDEEPDTTAEQFYAPVNPKDIQGIPWERLQFNRSTYRDTRLRQYRNYTNLLPDDDHGAYRAELAPLCVAPRRAGTAGVPSPAAAAAAAARGGSPGAAAPACAARGPPFFSFVRNSRAVQSNIVHFQLRNLVWASSPNDVFVVHDNCVNHWNPVSRTVTEVLNLNGGHGGGGGGGGVVRGAASTRVPGLGRVQVSTLCVAGDLVAAGGFMGELVVKRLSGGAAAAAARAAAAVAVAEGGALPASGRAPVFPSLRHSPQRFTAVAVAGGGTVGSGRAGPGPGQGGAAAPARGGGGGGGGRGAGGSSVRPGFATVAGGAKPGGAAAQQPATQQSALLYAGRVTASDNGITNGLEIYSDRSAGTVVMAANNDAQLRLFAAAAGEGALRPLAHWPYEWAVNYATVRPGSSLAAVVGDDPATLITDVHNGVTVARLEGHRDFSFAAAWHPGGTLLATGNQDTTSLLWDIRNTATPLTRLAGRMGAIRSLRFSPDGRFLAMAEPADFVHVYDVAAGFLDCQEHDFFGEIAGVAFSPDSAYLFVGVSDLTYASLMQLQRQTCEW</sequence>
<dbReference type="PROSITE" id="PS50082">
    <property type="entry name" value="WD_REPEATS_2"/>
    <property type="match status" value="1"/>
</dbReference>